<protein>
    <recommendedName>
        <fullName evidence="2">DUF418 domain-containing protein</fullName>
    </recommendedName>
</protein>
<feature type="transmembrane region" description="Helical" evidence="1">
    <location>
        <begin position="139"/>
        <end position="163"/>
    </location>
</feature>
<feature type="transmembrane region" description="Helical" evidence="1">
    <location>
        <begin position="369"/>
        <end position="392"/>
    </location>
</feature>
<evidence type="ECO:0000259" key="2">
    <source>
        <dbReference type="Pfam" id="PF04235"/>
    </source>
</evidence>
<dbReference type="Proteomes" id="UP000240357">
    <property type="component" value="Unassembled WGS sequence"/>
</dbReference>
<dbReference type="InterPro" id="IPR052529">
    <property type="entry name" value="Bact_Transport_Assoc"/>
</dbReference>
<evidence type="ECO:0000256" key="1">
    <source>
        <dbReference type="SAM" id="Phobius"/>
    </source>
</evidence>
<gene>
    <name evidence="3" type="ORF">AHMF7605_28580</name>
</gene>
<feature type="transmembrane region" description="Helical" evidence="1">
    <location>
        <begin position="443"/>
        <end position="462"/>
    </location>
</feature>
<dbReference type="PANTHER" id="PTHR30590:SF2">
    <property type="entry name" value="INNER MEMBRANE PROTEIN"/>
    <property type="match status" value="1"/>
</dbReference>
<feature type="domain" description="DUF418" evidence="2">
    <location>
        <begin position="315"/>
        <end position="480"/>
    </location>
</feature>
<feature type="transmembrane region" description="Helical" evidence="1">
    <location>
        <begin position="413"/>
        <end position="431"/>
    </location>
</feature>
<feature type="transmembrane region" description="Helical" evidence="1">
    <location>
        <begin position="332"/>
        <end position="357"/>
    </location>
</feature>
<sequence length="496" mass="56623">MESWSIPHGRLPGSIKFAPRYPLSQAGYPVRKLGRRQVASGQLYPLSLPFIYHRGGYRTDQRTFLECRSVTFFKKTKLMASSILPTTTRIQVLDFIRGFALFGILVINIQTYALFAFLRPEQVYALSLDQPTTYAPTQFFLHLFFKGQFYTLYSFLFGLGFYLMEQKNQQAGWDANRLFKRRLWGLLLLGLIHAFIFWFGDVLHKYALLGFTLIYFNRQSVATLLRWIIGLVLLVILCQTVNTVFFPATPQQLAQNQQEFDAVIRQVLQIWQQGSLLQVMSMQALGVVMLHLKAVQQGLASYAHYLIMFLLGLIAGKLHLFQHIDRFKLSFLRIALLVFPLAVVLKALSGLPLFGIHLLPPHQLAAEKLLFSLAEFIGTPLLTLVLLMELTLCWPHLPARFVGWIASTGRMGLTNYLLQTLLCMALFYGYAGGLAGKVTLLEALGLVLLIYGLQVVYSNVWLRYHSMGPMEKLWRRWTYGQEEAAKIKRVKAPAAR</sequence>
<dbReference type="EMBL" id="PYFT01000002">
    <property type="protein sequence ID" value="PSR51870.1"/>
    <property type="molecule type" value="Genomic_DNA"/>
</dbReference>
<comment type="caution">
    <text evidence="3">The sequence shown here is derived from an EMBL/GenBank/DDBJ whole genome shotgun (WGS) entry which is preliminary data.</text>
</comment>
<keyword evidence="1" id="KW-0472">Membrane</keyword>
<keyword evidence="1" id="KW-0812">Transmembrane</keyword>
<feature type="transmembrane region" description="Helical" evidence="1">
    <location>
        <begin position="183"/>
        <end position="204"/>
    </location>
</feature>
<feature type="transmembrane region" description="Helical" evidence="1">
    <location>
        <begin position="224"/>
        <end position="249"/>
    </location>
</feature>
<evidence type="ECO:0000313" key="3">
    <source>
        <dbReference type="EMBL" id="PSR51870.1"/>
    </source>
</evidence>
<organism evidence="3 4">
    <name type="scientific">Adhaeribacter arboris</name>
    <dbReference type="NCBI Taxonomy" id="2072846"/>
    <lineage>
        <taxon>Bacteria</taxon>
        <taxon>Pseudomonadati</taxon>
        <taxon>Bacteroidota</taxon>
        <taxon>Cytophagia</taxon>
        <taxon>Cytophagales</taxon>
        <taxon>Hymenobacteraceae</taxon>
        <taxon>Adhaeribacter</taxon>
    </lineage>
</organism>
<feature type="transmembrane region" description="Helical" evidence="1">
    <location>
        <begin position="270"/>
        <end position="290"/>
    </location>
</feature>
<evidence type="ECO:0000313" key="4">
    <source>
        <dbReference type="Proteomes" id="UP000240357"/>
    </source>
</evidence>
<keyword evidence="4" id="KW-1185">Reference proteome</keyword>
<feature type="transmembrane region" description="Helical" evidence="1">
    <location>
        <begin position="99"/>
        <end position="119"/>
    </location>
</feature>
<keyword evidence="1" id="KW-1133">Transmembrane helix</keyword>
<dbReference type="Pfam" id="PF04235">
    <property type="entry name" value="DUF418"/>
    <property type="match status" value="1"/>
</dbReference>
<reference evidence="3 4" key="1">
    <citation type="submission" date="2018-03" db="EMBL/GenBank/DDBJ databases">
        <title>Adhaeribacter sp. HMF7605 Genome sequencing and assembly.</title>
        <authorList>
            <person name="Kang H."/>
            <person name="Kang J."/>
            <person name="Cha I."/>
            <person name="Kim H."/>
            <person name="Joh K."/>
        </authorList>
    </citation>
    <scope>NUCLEOTIDE SEQUENCE [LARGE SCALE GENOMIC DNA]</scope>
    <source>
        <strain evidence="3 4">HMF7605</strain>
    </source>
</reference>
<dbReference type="InterPro" id="IPR007349">
    <property type="entry name" value="DUF418"/>
</dbReference>
<feature type="transmembrane region" description="Helical" evidence="1">
    <location>
        <begin position="302"/>
        <end position="320"/>
    </location>
</feature>
<name>A0A2T2Y8N1_9BACT</name>
<accession>A0A2T2Y8N1</accession>
<proteinExistence type="predicted"/>
<dbReference type="AlphaFoldDB" id="A0A2T2Y8N1"/>
<dbReference type="PANTHER" id="PTHR30590">
    <property type="entry name" value="INNER MEMBRANE PROTEIN"/>
    <property type="match status" value="1"/>
</dbReference>